<feature type="region of interest" description="Disordered" evidence="1">
    <location>
        <begin position="21"/>
        <end position="48"/>
    </location>
</feature>
<gene>
    <name evidence="2" type="ORF">AVDCRST_MAG53-3241</name>
</gene>
<feature type="non-terminal residue" evidence="2">
    <location>
        <position position="74"/>
    </location>
</feature>
<proteinExistence type="predicted"/>
<evidence type="ECO:0000313" key="2">
    <source>
        <dbReference type="EMBL" id="CAA9520095.1"/>
    </source>
</evidence>
<feature type="non-terminal residue" evidence="2">
    <location>
        <position position="1"/>
    </location>
</feature>
<accession>A0A6J4TDP5</accession>
<name>A0A6J4TDP5_9ACTN</name>
<dbReference type="AlphaFoldDB" id="A0A6J4TDP5"/>
<organism evidence="2">
    <name type="scientific">uncultured Solirubrobacteraceae bacterium</name>
    <dbReference type="NCBI Taxonomy" id="1162706"/>
    <lineage>
        <taxon>Bacteria</taxon>
        <taxon>Bacillati</taxon>
        <taxon>Actinomycetota</taxon>
        <taxon>Thermoleophilia</taxon>
        <taxon>Solirubrobacterales</taxon>
        <taxon>Solirubrobacteraceae</taxon>
        <taxon>environmental samples</taxon>
    </lineage>
</organism>
<evidence type="ECO:0000256" key="1">
    <source>
        <dbReference type="SAM" id="MobiDB-lite"/>
    </source>
</evidence>
<protein>
    <submittedName>
        <fullName evidence="2">Uncharacterized protein</fullName>
    </submittedName>
</protein>
<sequence>VRHRAARARRRRGGVVEGRLLHRGRGSRGVGRRAVGDRPLPPRLPRLEGRRPWRVRRLRAARRLRRSDVDPHGV</sequence>
<reference evidence="2" key="1">
    <citation type="submission" date="2020-02" db="EMBL/GenBank/DDBJ databases">
        <authorList>
            <person name="Meier V. D."/>
        </authorList>
    </citation>
    <scope>NUCLEOTIDE SEQUENCE</scope>
    <source>
        <strain evidence="2">AVDCRST_MAG53</strain>
    </source>
</reference>
<dbReference type="EMBL" id="CADCVR010000101">
    <property type="protein sequence ID" value="CAA9520095.1"/>
    <property type="molecule type" value="Genomic_DNA"/>
</dbReference>